<dbReference type="CDD" id="cd06567">
    <property type="entry name" value="Peptidase_S41"/>
    <property type="match status" value="1"/>
</dbReference>
<reference evidence="2 3" key="1">
    <citation type="submission" date="2018-07" db="EMBL/GenBank/DDBJ databases">
        <title>A draft genome of a endophytic bacteria, a new species of Pedobacter.</title>
        <authorList>
            <person name="Zhang Z.D."/>
            <person name="Chen Z.J."/>
        </authorList>
    </citation>
    <scope>NUCLEOTIDE SEQUENCE [LARGE SCALE GENOMIC DNA]</scope>
    <source>
        <strain evidence="2 3">RS10</strain>
    </source>
</reference>
<dbReference type="PANTHER" id="PTHR32060:SF30">
    <property type="entry name" value="CARBOXY-TERMINAL PROCESSING PROTEASE CTPA"/>
    <property type="match status" value="1"/>
</dbReference>
<evidence type="ECO:0000259" key="1">
    <source>
        <dbReference type="SMART" id="SM00245"/>
    </source>
</evidence>
<dbReference type="GO" id="GO:0007165">
    <property type="term" value="P:signal transduction"/>
    <property type="evidence" value="ECO:0007669"/>
    <property type="project" value="TreeGrafter"/>
</dbReference>
<dbReference type="GO" id="GO:0008236">
    <property type="term" value="F:serine-type peptidase activity"/>
    <property type="evidence" value="ECO:0007669"/>
    <property type="project" value="InterPro"/>
</dbReference>
<feature type="domain" description="Tail specific protease" evidence="1">
    <location>
        <begin position="92"/>
        <end position="309"/>
    </location>
</feature>
<dbReference type="OrthoDB" id="7314861at2"/>
<dbReference type="InterPro" id="IPR029045">
    <property type="entry name" value="ClpP/crotonase-like_dom_sf"/>
</dbReference>
<dbReference type="Pfam" id="PF03572">
    <property type="entry name" value="Peptidase_S41"/>
    <property type="match status" value="1"/>
</dbReference>
<dbReference type="Gene3D" id="3.90.226.10">
    <property type="entry name" value="2-enoyl-CoA Hydratase, Chain A, domain 1"/>
    <property type="match status" value="1"/>
</dbReference>
<dbReference type="SUPFAM" id="SSF52096">
    <property type="entry name" value="ClpP/crotonase"/>
    <property type="match status" value="1"/>
</dbReference>
<dbReference type="Proteomes" id="UP000252081">
    <property type="component" value="Unassembled WGS sequence"/>
</dbReference>
<dbReference type="GO" id="GO:0006508">
    <property type="term" value="P:proteolysis"/>
    <property type="evidence" value="ECO:0007669"/>
    <property type="project" value="InterPro"/>
</dbReference>
<dbReference type="EMBL" id="QNQU01000016">
    <property type="protein sequence ID" value="RBQ04510.1"/>
    <property type="molecule type" value="Genomic_DNA"/>
</dbReference>
<proteinExistence type="predicted"/>
<keyword evidence="3" id="KW-1185">Reference proteome</keyword>
<sequence length="338" mass="38601">MKKILIMVFLFITLKSFSNKMLKTERDSIKVYVQNALNMIKKRAVNSSKMNWDEIYLDAEQKTDQVKTIRETYPIIKEVLERLGDSHSKFFPPEMVEAYVKGYRATGQSFPEIEAKILENRYAYISLPAFYSYNMNEWREFVNDFRSALSKLAAEKPKGWILDLRDNEGGMFAPMFAAISPLIDQPDAIGWVNGNGKNIFFNFKDDKLFENKRAVYMIKLDPQKIKIKSTNLAVLINEKTASSGEFAAICFAGQKNTTIVGNKTNGLTSANQEHKLSDGAFLVLTEGITIDRNLKRYEKLGEGLIGDVKVGKLTGNTEKDTQLYLEKAYQVLEKKMER</sequence>
<dbReference type="Gene3D" id="3.30.750.44">
    <property type="match status" value="1"/>
</dbReference>
<dbReference type="SMART" id="SM00245">
    <property type="entry name" value="TSPc"/>
    <property type="match status" value="1"/>
</dbReference>
<gene>
    <name evidence="2" type="ORF">DRW42_17915</name>
</gene>
<dbReference type="InterPro" id="IPR005151">
    <property type="entry name" value="Tail-specific_protease"/>
</dbReference>
<comment type="caution">
    <text evidence="2">The sequence shown here is derived from an EMBL/GenBank/DDBJ whole genome shotgun (WGS) entry which is preliminary data.</text>
</comment>
<name>A0A366KSL3_9SPHI</name>
<dbReference type="AlphaFoldDB" id="A0A366KSL3"/>
<dbReference type="GO" id="GO:0030288">
    <property type="term" value="C:outer membrane-bounded periplasmic space"/>
    <property type="evidence" value="ECO:0007669"/>
    <property type="project" value="TreeGrafter"/>
</dbReference>
<accession>A0A366KSL3</accession>
<organism evidence="2 3">
    <name type="scientific">Pedobacter miscanthi</name>
    <dbReference type="NCBI Taxonomy" id="2259170"/>
    <lineage>
        <taxon>Bacteria</taxon>
        <taxon>Pseudomonadati</taxon>
        <taxon>Bacteroidota</taxon>
        <taxon>Sphingobacteriia</taxon>
        <taxon>Sphingobacteriales</taxon>
        <taxon>Sphingobacteriaceae</taxon>
        <taxon>Pedobacter</taxon>
    </lineage>
</organism>
<dbReference type="RefSeq" id="WP_113950207.1">
    <property type="nucleotide sequence ID" value="NZ_QNQU01000016.1"/>
</dbReference>
<protein>
    <recommendedName>
        <fullName evidence="1">Tail specific protease domain-containing protein</fullName>
    </recommendedName>
</protein>
<evidence type="ECO:0000313" key="3">
    <source>
        <dbReference type="Proteomes" id="UP000252081"/>
    </source>
</evidence>
<dbReference type="PANTHER" id="PTHR32060">
    <property type="entry name" value="TAIL-SPECIFIC PROTEASE"/>
    <property type="match status" value="1"/>
</dbReference>
<evidence type="ECO:0000313" key="2">
    <source>
        <dbReference type="EMBL" id="RBQ04510.1"/>
    </source>
</evidence>
<dbReference type="GO" id="GO:0004175">
    <property type="term" value="F:endopeptidase activity"/>
    <property type="evidence" value="ECO:0007669"/>
    <property type="project" value="TreeGrafter"/>
</dbReference>